<reference evidence="3" key="1">
    <citation type="submission" date="2008-01" db="EMBL/GenBank/DDBJ databases">
        <title>Complete sequence of chromosome of Caulobacter sp. K31.</title>
        <authorList>
            <consortium name="US DOE Joint Genome Institute"/>
            <person name="Copeland A."/>
            <person name="Lucas S."/>
            <person name="Lapidus A."/>
            <person name="Barry K."/>
            <person name="Glavina del Rio T."/>
            <person name="Dalin E."/>
            <person name="Tice H."/>
            <person name="Pitluck S."/>
            <person name="Bruce D."/>
            <person name="Goodwin L."/>
            <person name="Thompson L.S."/>
            <person name="Brettin T."/>
            <person name="Detter J.C."/>
            <person name="Han C."/>
            <person name="Schmutz J."/>
            <person name="Larimer F."/>
            <person name="Land M."/>
            <person name="Hauser L."/>
            <person name="Kyrpides N."/>
            <person name="Kim E."/>
            <person name="Stephens C."/>
            <person name="Richardson P."/>
        </authorList>
    </citation>
    <scope>NUCLEOTIDE SEQUENCE [LARGE SCALE GENOMIC DNA]</scope>
    <source>
        <strain evidence="3">K31</strain>
    </source>
</reference>
<dbReference type="InterPro" id="IPR047216">
    <property type="entry name" value="Endonuclease_DUF559_bact"/>
</dbReference>
<dbReference type="SUPFAM" id="SSF52980">
    <property type="entry name" value="Restriction endonuclease-like"/>
    <property type="match status" value="1"/>
</dbReference>
<feature type="region of interest" description="Disordered" evidence="1">
    <location>
        <begin position="124"/>
        <end position="143"/>
    </location>
</feature>
<accession>B0SW39</accession>
<name>B0SW39_CAUSK</name>
<proteinExistence type="predicted"/>
<evidence type="ECO:0000256" key="1">
    <source>
        <dbReference type="SAM" id="MobiDB-lite"/>
    </source>
</evidence>
<feature type="domain" description="DUF559" evidence="2">
    <location>
        <begin position="6"/>
        <end position="111"/>
    </location>
</feature>
<dbReference type="STRING" id="366602.Caul_3958"/>
<protein>
    <recommendedName>
        <fullName evidence="2">DUF559 domain-containing protein</fullName>
    </recommendedName>
</protein>
<dbReference type="AlphaFoldDB" id="B0SW39"/>
<evidence type="ECO:0000313" key="3">
    <source>
        <dbReference type="EMBL" id="ABZ73083.1"/>
    </source>
</evidence>
<dbReference type="PANTHER" id="PTHR38590">
    <property type="entry name" value="BLL0828 PROTEIN"/>
    <property type="match status" value="1"/>
</dbReference>
<dbReference type="OrthoDB" id="9798754at2"/>
<feature type="compositionally biased region" description="Pro residues" evidence="1">
    <location>
        <begin position="134"/>
        <end position="143"/>
    </location>
</feature>
<dbReference type="eggNOG" id="COG2852">
    <property type="taxonomic scope" value="Bacteria"/>
</dbReference>
<gene>
    <name evidence="3" type="ordered locus">Caul_3958</name>
</gene>
<dbReference type="InterPro" id="IPR011335">
    <property type="entry name" value="Restrct_endonuc-II-like"/>
</dbReference>
<dbReference type="KEGG" id="cak:Caul_3958"/>
<dbReference type="PANTHER" id="PTHR38590:SF1">
    <property type="entry name" value="BLL0828 PROTEIN"/>
    <property type="match status" value="1"/>
</dbReference>
<dbReference type="InterPro" id="IPR007569">
    <property type="entry name" value="DUF559"/>
</dbReference>
<sequence>MRSPTKTHSRAKTLRRTMSPPEVMLWVRLRARQPDGPRIRRQHPIGPYIADFYCADARLVIEVDGACHTVGHAPEHDARRDAYMLSKDLSVMRYAAAEVLANPDNVATAIWDLAMGLIRERTSRDAPSVTPPIGAAPPPPLRG</sequence>
<organism evidence="3">
    <name type="scientific">Caulobacter sp. (strain K31)</name>
    <dbReference type="NCBI Taxonomy" id="366602"/>
    <lineage>
        <taxon>Bacteria</taxon>
        <taxon>Pseudomonadati</taxon>
        <taxon>Pseudomonadota</taxon>
        <taxon>Alphaproteobacteria</taxon>
        <taxon>Caulobacterales</taxon>
        <taxon>Caulobacteraceae</taxon>
        <taxon>Caulobacter</taxon>
    </lineage>
</organism>
<evidence type="ECO:0000259" key="2">
    <source>
        <dbReference type="Pfam" id="PF04480"/>
    </source>
</evidence>
<dbReference type="CDD" id="cd01038">
    <property type="entry name" value="Endonuclease_DUF559"/>
    <property type="match status" value="1"/>
</dbReference>
<dbReference type="Pfam" id="PF04480">
    <property type="entry name" value="DUF559"/>
    <property type="match status" value="1"/>
</dbReference>
<dbReference type="Gene3D" id="3.40.960.10">
    <property type="entry name" value="VSR Endonuclease"/>
    <property type="match status" value="1"/>
</dbReference>
<dbReference type="HOGENOM" id="CLU_107928_0_2_5"/>
<dbReference type="EMBL" id="CP000927">
    <property type="protein sequence ID" value="ABZ73083.1"/>
    <property type="molecule type" value="Genomic_DNA"/>
</dbReference>